<reference evidence="3 4" key="1">
    <citation type="submission" date="2017-09" db="EMBL/GenBank/DDBJ databases">
        <title>Genome sequencing of Besnoitia besnoiti strain Bb-Ger1.</title>
        <authorList>
            <person name="Schares G."/>
            <person name="Venepally P."/>
            <person name="Lorenzi H.A."/>
        </authorList>
    </citation>
    <scope>NUCLEOTIDE SEQUENCE [LARGE SCALE GENOMIC DNA]</scope>
    <source>
        <strain evidence="3 4">Bb-Ger1</strain>
    </source>
</reference>
<proteinExistence type="predicted"/>
<protein>
    <submittedName>
        <fullName evidence="3">Uncharacterized protein</fullName>
    </submittedName>
</protein>
<name>A0A2A9M660_BESBE</name>
<keyword evidence="1" id="KW-0175">Coiled coil</keyword>
<sequence length="1158" mass="123923">MNAEKLTACCEAASTRRPATTHNQSRHAPKLPSCSHRNPVRHHSPHPTCKNDLLVEVVDRISLLLEKVNGSQSIDPLTVKVSGTRAGSAVSRNRKGHCHRCDASSSPPQTSAASVARPLSIPDEQQTDACVGMRHDKGTTKPQKSSRASWRSLTSGVAPPHETVELACASSPRQRTSVRTMQQTCSPPEGCMSCALRTRGGGKPVVPVPKGGAVKNASNSPRLTSKSSPSCSTTRDLTRVARLEVGLQKSSQKNKALKNENAHLLQALHQVQTEAKQTKRLLDDCREQLAAREDALNAKVLRQAAEDQTTASVCDEPQYFSCCDTAALHAAALAGDRARHQADLLHEATQKLEDEMRNLKKRMVTLSTKVTEQNTAISNRDAQLSKAEKQLSRERKVSSRLRKFYLQTSHRNKSLAHENTALNETLLDLELKLCRPHTLWELAHRSALSPCHNGRSARRRGDCHRQASTIDTIARALLTEKKRTQEMQKSLDRYTERLLADIGRRPRAKCVLSQERGNQTCSRRAAFGVKERPLDSGVNGSKHLFASACIESVAEQDTSAGNPLRVCAQHDKGVAQGRHSCLRLALACLSQETRSELIRLLQIQVADDPSPSPGDKNSRRRSRSCSRTGAHARPPHRPEAALQLTHRLCRSLRDSAAVNRDTSGGVCHSGQDSLTGRGRSSRRAKGDLGQIRPADGSPNDGCSFVNRGNSSSAWGRDSSEGAEDGGTACDRSERPISAQLSCALPDESHCRSPSRNCCHLGGPPSELATNEHNDTPCCTLPWDHSHAVDSSRSSIAGSIRSACSDISHNQGGQDEPCLPCSPFSSQAPSRPIPYHETPLEESGAAVSMPTPLPPSPATELPPSSALASSHLSPSPGHMPPSPMSHTNPLAAPGQGGESNAYLPATQQPGARRMPVRATAGHVPKSPPPMIAASRADCRLQHPPCCSPQPGITLHSCPRVGAACHNHIRVPRSTLLSSSPSSLDSSTLERDCTRTDLCSGAGISTSCVGCCLCPQALKHGCGGRAAVTSCWTELRETCSCPARVTGNTPRHAVRCGGVAHLQAQPHCGCLRLGSRGVSAARGSACGCEASASIDSLPSETLPSSCAVEAAGHVSRCPSSSFLLCPEPSQLCIRKEGNALEGCVSWDLPPQIQVSLQSDT</sequence>
<feature type="compositionally biased region" description="Polar residues" evidence="2">
    <location>
        <begin position="216"/>
        <end position="235"/>
    </location>
</feature>
<comment type="caution">
    <text evidence="3">The sequence shown here is derived from an EMBL/GenBank/DDBJ whole genome shotgun (WGS) entry which is preliminary data.</text>
</comment>
<evidence type="ECO:0000256" key="1">
    <source>
        <dbReference type="SAM" id="Coils"/>
    </source>
</evidence>
<dbReference type="GeneID" id="40312036"/>
<dbReference type="KEGG" id="bbes:BESB_071100"/>
<feature type="region of interest" description="Disordered" evidence="2">
    <location>
        <begin position="85"/>
        <end position="116"/>
    </location>
</feature>
<feature type="region of interest" description="Disordered" evidence="2">
    <location>
        <begin position="660"/>
        <end position="730"/>
    </location>
</feature>
<evidence type="ECO:0000256" key="2">
    <source>
        <dbReference type="SAM" id="MobiDB-lite"/>
    </source>
</evidence>
<keyword evidence="4" id="KW-1185">Reference proteome</keyword>
<gene>
    <name evidence="3" type="ORF">BESB_071100</name>
</gene>
<feature type="compositionally biased region" description="Polar residues" evidence="2">
    <location>
        <begin position="140"/>
        <end position="155"/>
    </location>
</feature>
<dbReference type="RefSeq" id="XP_029217967.1">
    <property type="nucleotide sequence ID" value="XM_029365483.1"/>
</dbReference>
<feature type="region of interest" description="Disordered" evidence="2">
    <location>
        <begin position="134"/>
        <end position="156"/>
    </location>
</feature>
<feature type="coiled-coil region" evidence="1">
    <location>
        <begin position="342"/>
        <end position="369"/>
    </location>
</feature>
<dbReference type="EMBL" id="NWUJ01000007">
    <property type="protein sequence ID" value="PFH33958.1"/>
    <property type="molecule type" value="Genomic_DNA"/>
</dbReference>
<dbReference type="Proteomes" id="UP000224006">
    <property type="component" value="Unassembled WGS sequence"/>
</dbReference>
<evidence type="ECO:0000313" key="3">
    <source>
        <dbReference type="EMBL" id="PFH33958.1"/>
    </source>
</evidence>
<feature type="region of interest" description="Disordered" evidence="2">
    <location>
        <begin position="12"/>
        <end position="47"/>
    </location>
</feature>
<dbReference type="VEuPathDB" id="ToxoDB:BESB_071100"/>
<feature type="compositionally biased region" description="Low complexity" evidence="2">
    <location>
        <begin position="103"/>
        <end position="116"/>
    </location>
</feature>
<feature type="compositionally biased region" description="Low complexity" evidence="2">
    <location>
        <begin position="204"/>
        <end position="215"/>
    </location>
</feature>
<feature type="region of interest" description="Disordered" evidence="2">
    <location>
        <begin position="202"/>
        <end position="235"/>
    </location>
</feature>
<feature type="compositionally biased region" description="Low complexity" evidence="2">
    <location>
        <begin position="857"/>
        <end position="875"/>
    </location>
</feature>
<dbReference type="OrthoDB" id="10636705at2759"/>
<organism evidence="3 4">
    <name type="scientific">Besnoitia besnoiti</name>
    <name type="common">Apicomplexan protozoan</name>
    <dbReference type="NCBI Taxonomy" id="94643"/>
    <lineage>
        <taxon>Eukaryota</taxon>
        <taxon>Sar</taxon>
        <taxon>Alveolata</taxon>
        <taxon>Apicomplexa</taxon>
        <taxon>Conoidasida</taxon>
        <taxon>Coccidia</taxon>
        <taxon>Eucoccidiorida</taxon>
        <taxon>Eimeriorina</taxon>
        <taxon>Sarcocystidae</taxon>
        <taxon>Besnoitia</taxon>
    </lineage>
</organism>
<feature type="coiled-coil region" evidence="1">
    <location>
        <begin position="240"/>
        <end position="288"/>
    </location>
</feature>
<feature type="region of interest" description="Disordered" evidence="2">
    <location>
        <begin position="804"/>
        <end position="927"/>
    </location>
</feature>
<evidence type="ECO:0000313" key="4">
    <source>
        <dbReference type="Proteomes" id="UP000224006"/>
    </source>
</evidence>
<feature type="region of interest" description="Disordered" evidence="2">
    <location>
        <begin position="606"/>
        <end position="640"/>
    </location>
</feature>
<accession>A0A2A9M660</accession>
<dbReference type="AlphaFoldDB" id="A0A2A9M660"/>